<dbReference type="EMBL" id="KN836846">
    <property type="protein sequence ID" value="KIK31590.1"/>
    <property type="molecule type" value="Genomic_DNA"/>
</dbReference>
<reference evidence="1 2" key="1">
    <citation type="submission" date="2014-04" db="EMBL/GenBank/DDBJ databases">
        <authorList>
            <consortium name="DOE Joint Genome Institute"/>
            <person name="Kuo A."/>
            <person name="Ruytinx J."/>
            <person name="Rineau F."/>
            <person name="Colpaert J."/>
            <person name="Kohler A."/>
            <person name="Nagy L.G."/>
            <person name="Floudas D."/>
            <person name="Copeland A."/>
            <person name="Barry K.W."/>
            <person name="Cichocki N."/>
            <person name="Veneault-Fourrey C."/>
            <person name="LaButti K."/>
            <person name="Lindquist E.A."/>
            <person name="Lipzen A."/>
            <person name="Lundell T."/>
            <person name="Morin E."/>
            <person name="Murat C."/>
            <person name="Sun H."/>
            <person name="Tunlid A."/>
            <person name="Henrissat B."/>
            <person name="Grigoriev I.V."/>
            <person name="Hibbett D.S."/>
            <person name="Martin F."/>
            <person name="Nordberg H.P."/>
            <person name="Cantor M.N."/>
            <person name="Hua S.X."/>
        </authorList>
    </citation>
    <scope>NUCLEOTIDE SEQUENCE [LARGE SCALE GENOMIC DNA]</scope>
    <source>
        <strain evidence="1 2">UH-Slu-Lm8-n1</strain>
    </source>
</reference>
<evidence type="ECO:0000313" key="1">
    <source>
        <dbReference type="EMBL" id="KIK31590.1"/>
    </source>
</evidence>
<name>A0A0C9Z2A7_9AGAM</name>
<organism evidence="1 2">
    <name type="scientific">Suillus luteus UH-Slu-Lm8-n1</name>
    <dbReference type="NCBI Taxonomy" id="930992"/>
    <lineage>
        <taxon>Eukaryota</taxon>
        <taxon>Fungi</taxon>
        <taxon>Dikarya</taxon>
        <taxon>Basidiomycota</taxon>
        <taxon>Agaricomycotina</taxon>
        <taxon>Agaricomycetes</taxon>
        <taxon>Agaricomycetidae</taxon>
        <taxon>Boletales</taxon>
        <taxon>Suillineae</taxon>
        <taxon>Suillaceae</taxon>
        <taxon>Suillus</taxon>
    </lineage>
</organism>
<dbReference type="AlphaFoldDB" id="A0A0C9Z2A7"/>
<dbReference type="Proteomes" id="UP000054485">
    <property type="component" value="Unassembled WGS sequence"/>
</dbReference>
<sequence length="63" mass="6929">MTSLNTGSSLKRSQRLSTFFTDHPFAAITCLVRLSLPCSAKAVATTFNLPVCFNLDWEPPNNP</sequence>
<keyword evidence="2" id="KW-1185">Reference proteome</keyword>
<dbReference type="HOGENOM" id="CLU_2887316_0_0_1"/>
<dbReference type="InParanoid" id="A0A0C9Z2A7"/>
<accession>A0A0C9Z2A7</accession>
<proteinExistence type="predicted"/>
<reference evidence="2" key="2">
    <citation type="submission" date="2015-01" db="EMBL/GenBank/DDBJ databases">
        <title>Evolutionary Origins and Diversification of the Mycorrhizal Mutualists.</title>
        <authorList>
            <consortium name="DOE Joint Genome Institute"/>
            <consortium name="Mycorrhizal Genomics Consortium"/>
            <person name="Kohler A."/>
            <person name="Kuo A."/>
            <person name="Nagy L.G."/>
            <person name="Floudas D."/>
            <person name="Copeland A."/>
            <person name="Barry K.W."/>
            <person name="Cichocki N."/>
            <person name="Veneault-Fourrey C."/>
            <person name="LaButti K."/>
            <person name="Lindquist E.A."/>
            <person name="Lipzen A."/>
            <person name="Lundell T."/>
            <person name="Morin E."/>
            <person name="Murat C."/>
            <person name="Riley R."/>
            <person name="Ohm R."/>
            <person name="Sun H."/>
            <person name="Tunlid A."/>
            <person name="Henrissat B."/>
            <person name="Grigoriev I.V."/>
            <person name="Hibbett D.S."/>
            <person name="Martin F."/>
        </authorList>
    </citation>
    <scope>NUCLEOTIDE SEQUENCE [LARGE SCALE GENOMIC DNA]</scope>
    <source>
        <strain evidence="2">UH-Slu-Lm8-n1</strain>
    </source>
</reference>
<gene>
    <name evidence="1" type="ORF">CY34DRAFT_19771</name>
</gene>
<evidence type="ECO:0000313" key="2">
    <source>
        <dbReference type="Proteomes" id="UP000054485"/>
    </source>
</evidence>
<protein>
    <submittedName>
        <fullName evidence="1">Uncharacterized protein</fullName>
    </submittedName>
</protein>